<keyword evidence="3" id="KW-0732">Signal</keyword>
<keyword evidence="9" id="KW-1185">Reference proteome</keyword>
<protein>
    <submittedName>
        <fullName evidence="8">Starch-binding associating with outer membrane</fullName>
    </submittedName>
</protein>
<feature type="domain" description="RagB/SusD" evidence="6">
    <location>
        <begin position="293"/>
        <end position="545"/>
    </location>
</feature>
<gene>
    <name evidence="8" type="ORF">SAMN04488522_10537</name>
</gene>
<reference evidence="9" key="1">
    <citation type="submission" date="2016-11" db="EMBL/GenBank/DDBJ databases">
        <authorList>
            <person name="Varghese N."/>
            <person name="Submissions S."/>
        </authorList>
    </citation>
    <scope>NUCLEOTIDE SEQUENCE [LARGE SCALE GENOMIC DNA]</scope>
    <source>
        <strain evidence="9">DSM 16990</strain>
    </source>
</reference>
<dbReference type="AlphaFoldDB" id="A0A1M5IRK0"/>
<accession>A0A1M5IRK0</accession>
<evidence type="ECO:0000256" key="4">
    <source>
        <dbReference type="ARBA" id="ARBA00023136"/>
    </source>
</evidence>
<evidence type="ECO:0000256" key="3">
    <source>
        <dbReference type="ARBA" id="ARBA00022729"/>
    </source>
</evidence>
<dbReference type="Proteomes" id="UP000184287">
    <property type="component" value="Unassembled WGS sequence"/>
</dbReference>
<dbReference type="OrthoDB" id="5694214at2"/>
<dbReference type="Gene3D" id="1.25.40.390">
    <property type="match status" value="1"/>
</dbReference>
<dbReference type="Pfam" id="PF07980">
    <property type="entry name" value="SusD_RagB"/>
    <property type="match status" value="1"/>
</dbReference>
<evidence type="ECO:0000259" key="6">
    <source>
        <dbReference type="Pfam" id="PF07980"/>
    </source>
</evidence>
<dbReference type="Pfam" id="PF14322">
    <property type="entry name" value="SusD-like_3"/>
    <property type="match status" value="1"/>
</dbReference>
<sequence length="545" mass="61132">MKKILILIMGAVVFCGCKKVLELDPLANASENTYFKTAEDAKVGLNAVYATLPNDRDFWKDCSSDNSIMTNAWGEGGMGFINQGSQKASDAYLLEEYSTPYQSIRRALYYLTKLKAIDFDANLKKRYEAEARFALAMRYFRLVEHFGDVPLIKEQPVLLEESKIPRNAKQEVLTYALQCVNFSVDNLPVAYTDASDNGRITKAAALMLRANIYLYMASWAKFHTGSGATVYWQHAANSADSVTTMGYRLEDDFAFVFTEAANNNNKEVILGRQYVKNLITHMLPVLASPGGVGVTGEGWASFCATRDLVDSYECTDGKTIQTSSLYNPANPYQNRDKRLAKTFILPGIPIKRPDGTMKPFQPDPSSGMPERIGAEGGGGKTGYMYLKFNDLNTLRPDESYINWPIYRYSETLLIIAEAFNEFSPGNPKIKSAIDQVRQRAGLPVVEPSVSADQSAMRTLIRNERRHEFVAEHKRYFDILRWKTAEIVLNQPAYGINVNVTDPVGAYNVPQIKAQDRAFDASRMYVWPIPQSVIDANPMIKQNPGW</sequence>
<organism evidence="8 9">
    <name type="scientific">Pedobacter caeni</name>
    <dbReference type="NCBI Taxonomy" id="288992"/>
    <lineage>
        <taxon>Bacteria</taxon>
        <taxon>Pseudomonadati</taxon>
        <taxon>Bacteroidota</taxon>
        <taxon>Sphingobacteriia</taxon>
        <taxon>Sphingobacteriales</taxon>
        <taxon>Sphingobacteriaceae</taxon>
        <taxon>Pedobacter</taxon>
    </lineage>
</organism>
<evidence type="ECO:0000256" key="5">
    <source>
        <dbReference type="ARBA" id="ARBA00023237"/>
    </source>
</evidence>
<keyword evidence="5" id="KW-0998">Cell outer membrane</keyword>
<proteinExistence type="inferred from homology"/>
<evidence type="ECO:0000259" key="7">
    <source>
        <dbReference type="Pfam" id="PF14322"/>
    </source>
</evidence>
<name>A0A1M5IRK0_9SPHI</name>
<dbReference type="InterPro" id="IPR011990">
    <property type="entry name" value="TPR-like_helical_dom_sf"/>
</dbReference>
<dbReference type="PROSITE" id="PS51257">
    <property type="entry name" value="PROKAR_LIPOPROTEIN"/>
    <property type="match status" value="1"/>
</dbReference>
<dbReference type="STRING" id="288992.SAMN04488522_10537"/>
<dbReference type="EMBL" id="FQUQ01000005">
    <property type="protein sequence ID" value="SHG30968.1"/>
    <property type="molecule type" value="Genomic_DNA"/>
</dbReference>
<feature type="domain" description="SusD-like N-terminal" evidence="7">
    <location>
        <begin position="64"/>
        <end position="214"/>
    </location>
</feature>
<evidence type="ECO:0000313" key="8">
    <source>
        <dbReference type="EMBL" id="SHG30968.1"/>
    </source>
</evidence>
<evidence type="ECO:0000256" key="2">
    <source>
        <dbReference type="ARBA" id="ARBA00006275"/>
    </source>
</evidence>
<comment type="similarity">
    <text evidence="2">Belongs to the SusD family.</text>
</comment>
<dbReference type="InterPro" id="IPR033985">
    <property type="entry name" value="SusD-like_N"/>
</dbReference>
<keyword evidence="4" id="KW-0472">Membrane</keyword>
<comment type="subcellular location">
    <subcellularLocation>
        <location evidence="1">Cell outer membrane</location>
    </subcellularLocation>
</comment>
<dbReference type="GO" id="GO:0009279">
    <property type="term" value="C:cell outer membrane"/>
    <property type="evidence" value="ECO:0007669"/>
    <property type="project" value="UniProtKB-SubCell"/>
</dbReference>
<dbReference type="RefSeq" id="WP_073234192.1">
    <property type="nucleotide sequence ID" value="NZ_FQUQ01000005.1"/>
</dbReference>
<evidence type="ECO:0000313" key="9">
    <source>
        <dbReference type="Proteomes" id="UP000184287"/>
    </source>
</evidence>
<dbReference type="SUPFAM" id="SSF48452">
    <property type="entry name" value="TPR-like"/>
    <property type="match status" value="1"/>
</dbReference>
<evidence type="ECO:0000256" key="1">
    <source>
        <dbReference type="ARBA" id="ARBA00004442"/>
    </source>
</evidence>
<dbReference type="InterPro" id="IPR012944">
    <property type="entry name" value="SusD_RagB_dom"/>
</dbReference>